<dbReference type="Proteomes" id="UP000636479">
    <property type="component" value="Unassembled WGS sequence"/>
</dbReference>
<proteinExistence type="predicted"/>
<comment type="caution">
    <text evidence="1">The sequence shown here is derived from an EMBL/GenBank/DDBJ whole genome shotgun (WGS) entry which is preliminary data.</text>
</comment>
<dbReference type="AlphaFoldDB" id="A0A8H6VVM3"/>
<accession>A0A8H6VVM3</accession>
<name>A0A8H6VVM3_9AGAR</name>
<dbReference type="OrthoDB" id="3103995at2759"/>
<sequence length="163" mass="18370">MPPQRLLSFPLEYSDIYAAVIELGKSLELPERFDLVGVRCADCRLGWPMQDAQFKRMVDWAMENTGRVTNNDGTINVRATGYNVGAAFADSLGIIGGVTAVYVPSQKKPNLLTTLALFWIETNGTIIEDRYNKVQQEEFAEKLGFEGPPKWYISADFIDQHYL</sequence>
<gene>
    <name evidence="1" type="ORF">MIND_01103600</name>
</gene>
<evidence type="ECO:0000313" key="2">
    <source>
        <dbReference type="Proteomes" id="UP000636479"/>
    </source>
</evidence>
<organism evidence="1 2">
    <name type="scientific">Mycena indigotica</name>
    <dbReference type="NCBI Taxonomy" id="2126181"/>
    <lineage>
        <taxon>Eukaryota</taxon>
        <taxon>Fungi</taxon>
        <taxon>Dikarya</taxon>
        <taxon>Basidiomycota</taxon>
        <taxon>Agaricomycotina</taxon>
        <taxon>Agaricomycetes</taxon>
        <taxon>Agaricomycetidae</taxon>
        <taxon>Agaricales</taxon>
        <taxon>Marasmiineae</taxon>
        <taxon>Mycenaceae</taxon>
        <taxon>Mycena</taxon>
    </lineage>
</organism>
<reference evidence="1" key="1">
    <citation type="submission" date="2020-05" db="EMBL/GenBank/DDBJ databases">
        <title>Mycena genomes resolve the evolution of fungal bioluminescence.</title>
        <authorList>
            <person name="Tsai I.J."/>
        </authorList>
    </citation>
    <scope>NUCLEOTIDE SEQUENCE</scope>
    <source>
        <strain evidence="1">171206Taipei</strain>
    </source>
</reference>
<dbReference type="RefSeq" id="XP_037216997.1">
    <property type="nucleotide sequence ID" value="XM_037367603.1"/>
</dbReference>
<evidence type="ECO:0000313" key="1">
    <source>
        <dbReference type="EMBL" id="KAF7295634.1"/>
    </source>
</evidence>
<dbReference type="EMBL" id="JACAZF010000009">
    <property type="protein sequence ID" value="KAF7295634.1"/>
    <property type="molecule type" value="Genomic_DNA"/>
</dbReference>
<dbReference type="GeneID" id="59350119"/>
<keyword evidence="2" id="KW-1185">Reference proteome</keyword>
<protein>
    <submittedName>
        <fullName evidence="1">Uncharacterized protein</fullName>
    </submittedName>
</protein>